<evidence type="ECO:0000313" key="3">
    <source>
        <dbReference type="Proteomes" id="UP000261620"/>
    </source>
</evidence>
<dbReference type="AlphaFoldDB" id="A0A3Q3WBR6"/>
<name>A0A3Q3WBR6_MOLML</name>
<evidence type="ECO:0000256" key="1">
    <source>
        <dbReference type="SAM" id="MobiDB-lite"/>
    </source>
</evidence>
<sequence length="140" mass="15545">MLGMCRGRRKFLAASLVLLFIPALTWLYLSVGSFQGKNTSLMRSENTSPHEVRCFSDEQHALELRVRAVEEENRVLRRELSRPPRSPSAHLPSGGHHGNQSRTHSEEGTGDNEGQKAAALGNSSDCVQQPVVDKCEVRHV</sequence>
<proteinExistence type="predicted"/>
<feature type="region of interest" description="Disordered" evidence="1">
    <location>
        <begin position="75"/>
        <end position="125"/>
    </location>
</feature>
<dbReference type="Ensembl" id="ENSMMOT00000009605.1">
    <property type="protein sequence ID" value="ENSMMOP00000009437.1"/>
    <property type="gene ID" value="ENSMMOG00000007308.1"/>
</dbReference>
<dbReference type="STRING" id="94237.ENSMMOP00000009437"/>
<protein>
    <recommendedName>
        <fullName evidence="4">LARGE xylosyl- and glucuronyltransferase 1</fullName>
    </recommendedName>
</protein>
<dbReference type="OMA" id="PRHANHR"/>
<evidence type="ECO:0000313" key="2">
    <source>
        <dbReference type="Ensembl" id="ENSMMOP00000009437.1"/>
    </source>
</evidence>
<reference evidence="2" key="2">
    <citation type="submission" date="2025-09" db="UniProtKB">
        <authorList>
            <consortium name="Ensembl"/>
        </authorList>
    </citation>
    <scope>IDENTIFICATION</scope>
</reference>
<accession>A0A3Q3WBR6</accession>
<evidence type="ECO:0008006" key="4">
    <source>
        <dbReference type="Google" id="ProtNLM"/>
    </source>
</evidence>
<reference evidence="2" key="1">
    <citation type="submission" date="2025-08" db="UniProtKB">
        <authorList>
            <consortium name="Ensembl"/>
        </authorList>
    </citation>
    <scope>IDENTIFICATION</scope>
</reference>
<keyword evidence="3" id="KW-1185">Reference proteome</keyword>
<organism evidence="2 3">
    <name type="scientific">Mola mola</name>
    <name type="common">Ocean sunfish</name>
    <name type="synonym">Tetraodon mola</name>
    <dbReference type="NCBI Taxonomy" id="94237"/>
    <lineage>
        <taxon>Eukaryota</taxon>
        <taxon>Metazoa</taxon>
        <taxon>Chordata</taxon>
        <taxon>Craniata</taxon>
        <taxon>Vertebrata</taxon>
        <taxon>Euteleostomi</taxon>
        <taxon>Actinopterygii</taxon>
        <taxon>Neopterygii</taxon>
        <taxon>Teleostei</taxon>
        <taxon>Neoteleostei</taxon>
        <taxon>Acanthomorphata</taxon>
        <taxon>Eupercaria</taxon>
        <taxon>Tetraodontiformes</taxon>
        <taxon>Molidae</taxon>
        <taxon>Mola</taxon>
    </lineage>
</organism>
<dbReference type="Proteomes" id="UP000261620">
    <property type="component" value="Unplaced"/>
</dbReference>